<reference evidence="1 2" key="1">
    <citation type="submission" date="2020-04" db="EMBL/GenBank/DDBJ databases">
        <authorList>
            <person name="Pajer P."/>
            <person name="Broz P."/>
        </authorList>
    </citation>
    <scope>NUCLEOTIDE SEQUENCE [LARGE SCALE GENOMIC DNA]</scope>
    <source>
        <strain evidence="2">NRL-ATB46093</strain>
    </source>
</reference>
<evidence type="ECO:0000313" key="2">
    <source>
        <dbReference type="Proteomes" id="UP000509222"/>
    </source>
</evidence>
<dbReference type="Proteomes" id="UP000509222">
    <property type="component" value="Chromosome"/>
</dbReference>
<gene>
    <name evidence="1" type="ORF">HF394_16990</name>
</gene>
<proteinExistence type="predicted"/>
<name>A0A7H8QFF4_9BACL</name>
<dbReference type="AlphaFoldDB" id="A0A7H8QFF4"/>
<dbReference type="EMBL" id="CP051177">
    <property type="protein sequence ID" value="QKX52748.1"/>
    <property type="molecule type" value="Genomic_DNA"/>
</dbReference>
<evidence type="ECO:0000313" key="1">
    <source>
        <dbReference type="EMBL" id="QKX52748.1"/>
    </source>
</evidence>
<protein>
    <submittedName>
        <fullName evidence="1">DUF4275 family protein</fullName>
    </submittedName>
</protein>
<reference evidence="2" key="2">
    <citation type="submission" date="2020-06" db="EMBL/GenBank/DDBJ databases">
        <title>Isolation of Planomicrobium glaciei.</title>
        <authorList>
            <person name="Malisova L."/>
            <person name="Safrankova R."/>
            <person name="Jakubu V."/>
            <person name="Spanelova P."/>
        </authorList>
    </citation>
    <scope>NUCLEOTIDE SEQUENCE [LARGE SCALE GENOMIC DNA]</scope>
    <source>
        <strain evidence="2">NRL-ATB46093</strain>
    </source>
</reference>
<organism evidence="1 2">
    <name type="scientific">Planococcus glaciei</name>
    <dbReference type="NCBI Taxonomy" id="459472"/>
    <lineage>
        <taxon>Bacteria</taxon>
        <taxon>Bacillati</taxon>
        <taxon>Bacillota</taxon>
        <taxon>Bacilli</taxon>
        <taxon>Bacillales</taxon>
        <taxon>Caryophanaceae</taxon>
        <taxon>Planococcus</taxon>
    </lineage>
</organism>
<dbReference type="Pfam" id="PF14101">
    <property type="entry name" value="DUF4275"/>
    <property type="match status" value="1"/>
</dbReference>
<dbReference type="InterPro" id="IPR025454">
    <property type="entry name" value="DUF4275"/>
</dbReference>
<accession>A0A7H8QFF4</accession>
<keyword evidence="2" id="KW-1185">Reference proteome</keyword>
<sequence length="130" mass="15387">MKYKELPKWGKYLRGRWEEHFASHLSPKKKKEIYLRSYLWHLCSYEETAFLSGEAAVAAFKKQPKGKCTVFFELHDDAYLIENAASMSASDLLQASCEDVYVMDWNGQWTFMKTHEKEFGPYFIERKKNP</sequence>